<proteinExistence type="predicted"/>
<gene>
    <name evidence="1" type="ORF">CSHISOI_10215</name>
</gene>
<organism evidence="1 2">
    <name type="scientific">Colletotrichum shisoi</name>
    <dbReference type="NCBI Taxonomy" id="2078593"/>
    <lineage>
        <taxon>Eukaryota</taxon>
        <taxon>Fungi</taxon>
        <taxon>Dikarya</taxon>
        <taxon>Ascomycota</taxon>
        <taxon>Pezizomycotina</taxon>
        <taxon>Sordariomycetes</taxon>
        <taxon>Hypocreomycetidae</taxon>
        <taxon>Glomerellales</taxon>
        <taxon>Glomerellaceae</taxon>
        <taxon>Colletotrichum</taxon>
        <taxon>Colletotrichum destructivum species complex</taxon>
    </lineage>
</organism>
<evidence type="ECO:0000313" key="1">
    <source>
        <dbReference type="EMBL" id="TQN65204.1"/>
    </source>
</evidence>
<dbReference type="AlphaFoldDB" id="A0A5Q4BEU1"/>
<dbReference type="EMBL" id="PUHP01001758">
    <property type="protein sequence ID" value="TQN65204.1"/>
    <property type="molecule type" value="Genomic_DNA"/>
</dbReference>
<dbReference type="OrthoDB" id="5121955at2759"/>
<reference evidence="1 2" key="1">
    <citation type="journal article" date="2019" name="Sci. Rep.">
        <title>Colletotrichum shisoi sp. nov., an anthracnose pathogen of Perilla frutescens in Japan: molecular phylogenetic, morphological and genomic evidence.</title>
        <authorList>
            <person name="Gan P."/>
            <person name="Tsushima A."/>
            <person name="Hiroyama R."/>
            <person name="Narusaka M."/>
            <person name="Takano Y."/>
            <person name="Narusaka Y."/>
            <person name="Kawaradani M."/>
            <person name="Damm U."/>
            <person name="Shirasu K."/>
        </authorList>
    </citation>
    <scope>NUCLEOTIDE SEQUENCE [LARGE SCALE GENOMIC DNA]</scope>
    <source>
        <strain evidence="1 2">PG-2018a</strain>
    </source>
</reference>
<accession>A0A5Q4BEU1</accession>
<dbReference type="Proteomes" id="UP000326340">
    <property type="component" value="Unassembled WGS sequence"/>
</dbReference>
<sequence length="106" mass="11594">MWVLQLFFQYLDRSTAARLRVQNDNGLVPGTEKDSGSYHASARAETNGQDAVVVWSTTEEANQFLLAQTENDFAFGEGGILDWNPDTPNSVFPVAGEDPPAAALEF</sequence>
<evidence type="ECO:0000313" key="2">
    <source>
        <dbReference type="Proteomes" id="UP000326340"/>
    </source>
</evidence>
<keyword evidence="2" id="KW-1185">Reference proteome</keyword>
<protein>
    <submittedName>
        <fullName evidence="1">Uncharacterized protein</fullName>
    </submittedName>
</protein>
<comment type="caution">
    <text evidence="1">The sequence shown here is derived from an EMBL/GenBank/DDBJ whole genome shotgun (WGS) entry which is preliminary data.</text>
</comment>
<name>A0A5Q4BEU1_9PEZI</name>